<evidence type="ECO:0000313" key="6">
    <source>
        <dbReference type="EMBL" id="CUO62257.1"/>
    </source>
</evidence>
<evidence type="ECO:0000256" key="2">
    <source>
        <dbReference type="ARBA" id="ARBA00023125"/>
    </source>
</evidence>
<sequence>MSEKGILTRKRIRETAYRIFAEEGFRAVTMGMICEACGMSRGGVYRHYGSTREIFAEILSEMSEGAEDFVGTALDSRKSAKWILDHELDKIRGEMQDSSGSLSYAIYEYSLVCGSSYMEELNRKAVKRWERLLSYGMETGEFRQVHIGQMTATILYVYQGVRLWSSIIPMKMDTVDLIVDKIRQDIIKGE</sequence>
<dbReference type="PANTHER" id="PTHR30055">
    <property type="entry name" value="HTH-TYPE TRANSCRIPTIONAL REGULATOR RUTR"/>
    <property type="match status" value="1"/>
</dbReference>
<feature type="domain" description="HTH tetR-type" evidence="5">
    <location>
        <begin position="6"/>
        <end position="66"/>
    </location>
</feature>
<dbReference type="InterPro" id="IPR050109">
    <property type="entry name" value="HTH-type_TetR-like_transc_reg"/>
</dbReference>
<dbReference type="SUPFAM" id="SSF48498">
    <property type="entry name" value="Tetracyclin repressor-like, C-terminal domain"/>
    <property type="match status" value="1"/>
</dbReference>
<dbReference type="PROSITE" id="PS50977">
    <property type="entry name" value="HTH_TETR_2"/>
    <property type="match status" value="1"/>
</dbReference>
<feature type="DNA-binding region" description="H-T-H motif" evidence="4">
    <location>
        <begin position="29"/>
        <end position="48"/>
    </location>
</feature>
<organism evidence="6 7">
    <name type="scientific">Faecalicatena contorta</name>
    <dbReference type="NCBI Taxonomy" id="39482"/>
    <lineage>
        <taxon>Bacteria</taxon>
        <taxon>Bacillati</taxon>
        <taxon>Bacillota</taxon>
        <taxon>Clostridia</taxon>
        <taxon>Lachnospirales</taxon>
        <taxon>Lachnospiraceae</taxon>
        <taxon>Faecalicatena</taxon>
    </lineage>
</organism>
<evidence type="ECO:0000256" key="3">
    <source>
        <dbReference type="ARBA" id="ARBA00023163"/>
    </source>
</evidence>
<evidence type="ECO:0000259" key="5">
    <source>
        <dbReference type="PROSITE" id="PS50977"/>
    </source>
</evidence>
<proteinExistence type="predicted"/>
<dbReference type="Pfam" id="PF00440">
    <property type="entry name" value="TetR_N"/>
    <property type="match status" value="1"/>
</dbReference>
<evidence type="ECO:0000256" key="1">
    <source>
        <dbReference type="ARBA" id="ARBA00023015"/>
    </source>
</evidence>
<gene>
    <name evidence="6" type="primary">yfiR</name>
    <name evidence="6" type="ORF">ERS852491_02766</name>
</gene>
<dbReference type="Proteomes" id="UP000095544">
    <property type="component" value="Unassembled WGS sequence"/>
</dbReference>
<name>A0A174GLL3_9FIRM</name>
<dbReference type="InterPro" id="IPR036271">
    <property type="entry name" value="Tet_transcr_reg_TetR-rel_C_sf"/>
</dbReference>
<evidence type="ECO:0000256" key="4">
    <source>
        <dbReference type="PROSITE-ProRule" id="PRU00335"/>
    </source>
</evidence>
<accession>A0A174GLL3</accession>
<dbReference type="GO" id="GO:0000976">
    <property type="term" value="F:transcription cis-regulatory region binding"/>
    <property type="evidence" value="ECO:0007669"/>
    <property type="project" value="TreeGrafter"/>
</dbReference>
<dbReference type="PANTHER" id="PTHR30055:SF234">
    <property type="entry name" value="HTH-TYPE TRANSCRIPTIONAL REGULATOR BETI"/>
    <property type="match status" value="1"/>
</dbReference>
<dbReference type="AlphaFoldDB" id="A0A174GLL3"/>
<dbReference type="RefSeq" id="WP_055153674.1">
    <property type="nucleotide sequence ID" value="NZ_CYZU01000025.1"/>
</dbReference>
<dbReference type="EMBL" id="CYZU01000025">
    <property type="protein sequence ID" value="CUO62257.1"/>
    <property type="molecule type" value="Genomic_DNA"/>
</dbReference>
<dbReference type="GO" id="GO:0003700">
    <property type="term" value="F:DNA-binding transcription factor activity"/>
    <property type="evidence" value="ECO:0007669"/>
    <property type="project" value="TreeGrafter"/>
</dbReference>
<keyword evidence="1" id="KW-0805">Transcription regulation</keyword>
<dbReference type="Gene3D" id="1.10.10.60">
    <property type="entry name" value="Homeodomain-like"/>
    <property type="match status" value="1"/>
</dbReference>
<dbReference type="PRINTS" id="PR00455">
    <property type="entry name" value="HTHTETR"/>
</dbReference>
<keyword evidence="2 4" id="KW-0238">DNA-binding</keyword>
<reference evidence="6 7" key="1">
    <citation type="submission" date="2015-09" db="EMBL/GenBank/DDBJ databases">
        <authorList>
            <consortium name="Pathogen Informatics"/>
        </authorList>
    </citation>
    <scope>NUCLEOTIDE SEQUENCE [LARGE SCALE GENOMIC DNA]</scope>
    <source>
        <strain evidence="6 7">2789STDY5834876</strain>
    </source>
</reference>
<dbReference type="OrthoDB" id="9814703at2"/>
<dbReference type="Gene3D" id="1.10.357.10">
    <property type="entry name" value="Tetracycline Repressor, domain 2"/>
    <property type="match status" value="1"/>
</dbReference>
<evidence type="ECO:0000313" key="7">
    <source>
        <dbReference type="Proteomes" id="UP000095544"/>
    </source>
</evidence>
<keyword evidence="3" id="KW-0804">Transcription</keyword>
<dbReference type="InterPro" id="IPR009057">
    <property type="entry name" value="Homeodomain-like_sf"/>
</dbReference>
<dbReference type="STRING" id="39482.ERS852491_02766"/>
<protein>
    <submittedName>
        <fullName evidence="6">Uncharacterized HTH-type transcriptional regulator yfiR</fullName>
    </submittedName>
</protein>
<dbReference type="InterPro" id="IPR001647">
    <property type="entry name" value="HTH_TetR"/>
</dbReference>
<dbReference type="SUPFAM" id="SSF46689">
    <property type="entry name" value="Homeodomain-like"/>
    <property type="match status" value="1"/>
</dbReference>